<reference evidence="5" key="1">
    <citation type="journal article" date="2019" name="Int. J. Syst. Evol. Microbiol.">
        <title>The Global Catalogue of Microorganisms (GCM) 10K type strain sequencing project: providing services to taxonomists for standard genome sequencing and annotation.</title>
        <authorList>
            <consortium name="The Broad Institute Genomics Platform"/>
            <consortium name="The Broad Institute Genome Sequencing Center for Infectious Disease"/>
            <person name="Wu L."/>
            <person name="Ma J."/>
        </authorList>
    </citation>
    <scope>NUCLEOTIDE SEQUENCE [LARGE SCALE GENOMIC DNA]</scope>
    <source>
        <strain evidence="5">CCUG 62215</strain>
    </source>
</reference>
<evidence type="ECO:0000256" key="2">
    <source>
        <dbReference type="SAM" id="SignalP"/>
    </source>
</evidence>
<feature type="domain" description="SbsA Ig-like" evidence="3">
    <location>
        <begin position="33"/>
        <end position="135"/>
    </location>
</feature>
<dbReference type="PROSITE" id="PS51257">
    <property type="entry name" value="PROKAR_LIPOPROTEIN"/>
    <property type="match status" value="1"/>
</dbReference>
<keyword evidence="1 2" id="KW-0732">Signal</keyword>
<proteinExistence type="predicted"/>
<dbReference type="Pfam" id="PF13205">
    <property type="entry name" value="Big_5"/>
    <property type="match status" value="1"/>
</dbReference>
<accession>A0ABW3N5Z4</accession>
<evidence type="ECO:0000313" key="4">
    <source>
        <dbReference type="EMBL" id="MFD1062896.1"/>
    </source>
</evidence>
<organism evidence="4 5">
    <name type="scientific">Winogradskyella litorisediminis</name>
    <dbReference type="NCBI Taxonomy" id="1156618"/>
    <lineage>
        <taxon>Bacteria</taxon>
        <taxon>Pseudomonadati</taxon>
        <taxon>Bacteroidota</taxon>
        <taxon>Flavobacteriia</taxon>
        <taxon>Flavobacteriales</taxon>
        <taxon>Flavobacteriaceae</taxon>
        <taxon>Winogradskyella</taxon>
    </lineage>
</organism>
<evidence type="ECO:0000259" key="3">
    <source>
        <dbReference type="Pfam" id="PF13205"/>
    </source>
</evidence>
<dbReference type="InterPro" id="IPR032812">
    <property type="entry name" value="SbsA_Ig"/>
</dbReference>
<dbReference type="EMBL" id="JBHTJL010000009">
    <property type="protein sequence ID" value="MFD1062896.1"/>
    <property type="molecule type" value="Genomic_DNA"/>
</dbReference>
<protein>
    <submittedName>
        <fullName evidence="4">Ig-like domain-containing protein</fullName>
    </submittedName>
</protein>
<dbReference type="RefSeq" id="WP_386129163.1">
    <property type="nucleotide sequence ID" value="NZ_JBHTJL010000009.1"/>
</dbReference>
<feature type="signal peptide" evidence="2">
    <location>
        <begin position="1"/>
        <end position="22"/>
    </location>
</feature>
<evidence type="ECO:0000256" key="1">
    <source>
        <dbReference type="ARBA" id="ARBA00022729"/>
    </source>
</evidence>
<keyword evidence="5" id="KW-1185">Reference proteome</keyword>
<gene>
    <name evidence="4" type="ORF">ACFQ1Q_06525</name>
</gene>
<name>A0ABW3N5Z4_9FLAO</name>
<sequence length="536" mass="61823">MSKSLKLFTSVIAAMLLVFACASRGRPSGGEKDTTPPEIVSESPANFSTNFNAEEIRIYFDEYVKIKDLQKQLIISPPLKYQPTIYPQGSASKYISIKIKDTLQPNTTYAFNFGNSIVDNNEENPFRYYRYVFSTGSTIDSLSVQGAVFDAKARTADPFISVMLYEVDTTYTDSTVYKQKPKFVTNTLDSLTTFNIENIKAGKYKLIALKDKNGNFTYEPKQDKIGFYEGTITVPTDSFYNITLFKEVPDFKVFKPGQVAEQRIQFPYEGNFNPVEIEVQSDSIKNLQYRITHDKEKDTLYYWYKPLVEVDSASFLVKNETFTETFKYKFKEADKDSLIISAKKPSLGFNDIATITATTPFEKIDSTKITIINNDSIPVKYRVEFDRLYNNYKFKFELEESEKYKMQALPNAFTDFYGAVNDTLNFNFSTRRKSEFGSIRVNLINAKFPLIVQLVDTQGKVLYERYTDEFPIVDFNNIDAKQYQLRAIFDTNKNGKYDTGDFLKKIQPERVSYYPTLEDTDVRANFEYVITFTLND</sequence>
<feature type="chain" id="PRO_5046165158" evidence="2">
    <location>
        <begin position="23"/>
        <end position="536"/>
    </location>
</feature>
<evidence type="ECO:0000313" key="5">
    <source>
        <dbReference type="Proteomes" id="UP001597013"/>
    </source>
</evidence>
<dbReference type="Proteomes" id="UP001597013">
    <property type="component" value="Unassembled WGS sequence"/>
</dbReference>
<comment type="caution">
    <text evidence="4">The sequence shown here is derived from an EMBL/GenBank/DDBJ whole genome shotgun (WGS) entry which is preliminary data.</text>
</comment>